<evidence type="ECO:0000256" key="3">
    <source>
        <dbReference type="SAM" id="SignalP"/>
    </source>
</evidence>
<dbReference type="PANTHER" id="PTHR37423">
    <property type="entry name" value="SOLUBLE LYTIC MUREIN TRANSGLYCOSYLASE-RELATED"/>
    <property type="match status" value="1"/>
</dbReference>
<evidence type="ECO:0000256" key="2">
    <source>
        <dbReference type="ARBA" id="ARBA00009387"/>
    </source>
</evidence>
<comment type="similarity">
    <text evidence="1">Belongs to the transglycosylase Slt family.</text>
</comment>
<comment type="similarity">
    <text evidence="2">Belongs to the virb1 family.</text>
</comment>
<organism evidence="5 6">
    <name type="scientific">Rhizorhabdus dicambivorans</name>
    <dbReference type="NCBI Taxonomy" id="1850238"/>
    <lineage>
        <taxon>Bacteria</taxon>
        <taxon>Pseudomonadati</taxon>
        <taxon>Pseudomonadota</taxon>
        <taxon>Alphaproteobacteria</taxon>
        <taxon>Sphingomonadales</taxon>
        <taxon>Sphingomonadaceae</taxon>
        <taxon>Rhizorhabdus</taxon>
    </lineage>
</organism>
<reference evidence="5 6" key="1">
    <citation type="submission" date="2017-09" db="EMBL/GenBank/DDBJ databases">
        <title>The Catabolism of 3,6-Dichlorosalicylic acid is Initiated by the Cytochrome P450 Monooxygenase DsmABC in Rhizorhabdus dicambivorans Ndbn-20.</title>
        <authorList>
            <person name="Na L."/>
        </authorList>
    </citation>
    <scope>NUCLEOTIDE SEQUENCE [LARGE SCALE GENOMIC DNA]</scope>
    <source>
        <strain evidence="5 6">Ndbn-20m</strain>
    </source>
</reference>
<dbReference type="Proteomes" id="UP000218934">
    <property type="component" value="Unassembled WGS sequence"/>
</dbReference>
<dbReference type="OrthoDB" id="9801695at2"/>
<comment type="caution">
    <text evidence="5">The sequence shown here is derived from an EMBL/GenBank/DDBJ whole genome shotgun (WGS) entry which is preliminary data.</text>
</comment>
<feature type="domain" description="Transglycosylase SLT" evidence="4">
    <location>
        <begin position="31"/>
        <end position="135"/>
    </location>
</feature>
<feature type="chain" id="PRO_5012697806" evidence="3">
    <location>
        <begin position="23"/>
        <end position="199"/>
    </location>
</feature>
<dbReference type="SUPFAM" id="SSF53955">
    <property type="entry name" value="Lysozyme-like"/>
    <property type="match status" value="1"/>
</dbReference>
<name>A0A2A4FP62_9SPHN</name>
<dbReference type="CDD" id="cd00254">
    <property type="entry name" value="LT-like"/>
    <property type="match status" value="1"/>
</dbReference>
<sequence length="199" mass="21305">MSGRCGITIAALALGCTAPVSADPVSRWQAYIDEAAIRFGLPAEWITRVMRAESGGQTRLAGRPITSPAGAMGLMQLMPATWREMRARLRLGPNPHTPRDNILAGSFYLRLMYERFGYPGMFAAYNVGPGRYAEHLLRGRALPGETRAYLAAVGADADGVAPPASPRGDTIFFAIRGPAQRSAQPTVGGLFVTLDVSAR</sequence>
<accession>A0A2A4FP62</accession>
<evidence type="ECO:0000256" key="1">
    <source>
        <dbReference type="ARBA" id="ARBA00007734"/>
    </source>
</evidence>
<keyword evidence="6" id="KW-1185">Reference proteome</keyword>
<gene>
    <name evidence="5" type="ORF">COO09_23055</name>
</gene>
<protein>
    <submittedName>
        <fullName evidence="5">Lytic transglycosylase</fullName>
    </submittedName>
</protein>
<dbReference type="Pfam" id="PF01464">
    <property type="entry name" value="SLT"/>
    <property type="match status" value="1"/>
</dbReference>
<dbReference type="InterPro" id="IPR008258">
    <property type="entry name" value="Transglycosylase_SLT_dom_1"/>
</dbReference>
<feature type="signal peptide" evidence="3">
    <location>
        <begin position="1"/>
        <end position="22"/>
    </location>
</feature>
<evidence type="ECO:0000313" key="5">
    <source>
        <dbReference type="EMBL" id="PCE39889.1"/>
    </source>
</evidence>
<dbReference type="EMBL" id="NWUF01000041">
    <property type="protein sequence ID" value="PCE39889.1"/>
    <property type="molecule type" value="Genomic_DNA"/>
</dbReference>
<dbReference type="PROSITE" id="PS51257">
    <property type="entry name" value="PROKAR_LIPOPROTEIN"/>
    <property type="match status" value="1"/>
</dbReference>
<evidence type="ECO:0000313" key="6">
    <source>
        <dbReference type="Proteomes" id="UP000218934"/>
    </source>
</evidence>
<evidence type="ECO:0000259" key="4">
    <source>
        <dbReference type="Pfam" id="PF01464"/>
    </source>
</evidence>
<dbReference type="KEGG" id="rdi:CMV14_12695"/>
<keyword evidence="3" id="KW-0732">Signal</keyword>
<proteinExistence type="inferred from homology"/>
<dbReference type="InterPro" id="IPR023346">
    <property type="entry name" value="Lysozyme-like_dom_sf"/>
</dbReference>
<dbReference type="PANTHER" id="PTHR37423:SF2">
    <property type="entry name" value="MEMBRANE-BOUND LYTIC MUREIN TRANSGLYCOSYLASE C"/>
    <property type="match status" value="1"/>
</dbReference>
<dbReference type="Gene3D" id="1.10.530.10">
    <property type="match status" value="1"/>
</dbReference>
<dbReference type="AlphaFoldDB" id="A0A2A4FP62"/>